<evidence type="ECO:0000313" key="2">
    <source>
        <dbReference type="Proteomes" id="UP000256601"/>
    </source>
</evidence>
<name>A0A371BXW1_YARLL</name>
<dbReference type="EMBL" id="KZ859141">
    <property type="protein sequence ID" value="RDW22864.1"/>
    <property type="molecule type" value="Genomic_DNA"/>
</dbReference>
<accession>A0A371BXW1</accession>
<reference evidence="1 2" key="1">
    <citation type="submission" date="2018-07" db="EMBL/GenBank/DDBJ databases">
        <title>Draft Genome Assemblies for Five Robust Yarrowia lipolytica Strains Exhibiting High Lipid Production and Pentose Sugar Utilization and Sugar Alcohol Secretion from Undetoxified Lignocellulosic Biomass Hydrolysates.</title>
        <authorList>
            <consortium name="DOE Joint Genome Institute"/>
            <person name="Walker C."/>
            <person name="Ryu S."/>
            <person name="Na H."/>
            <person name="Zane M."/>
            <person name="LaButti K."/>
            <person name="Lipzen A."/>
            <person name="Haridas S."/>
            <person name="Barry K."/>
            <person name="Grigoriev I.V."/>
            <person name="Quarterman J."/>
            <person name="Slininger P."/>
            <person name="Dien B."/>
            <person name="Trinh C.T."/>
        </authorList>
    </citation>
    <scope>NUCLEOTIDE SEQUENCE [LARGE SCALE GENOMIC DNA]</scope>
    <source>
        <strain evidence="1 2">YB392</strain>
    </source>
</reference>
<proteinExistence type="predicted"/>
<sequence>MLYLSDTDPYEHIYLENGRLKLYEKVEQNTVVWIEVATSEEEKVLANRKVVTQNLRWQWWTWVFSSKPFYPTL</sequence>
<protein>
    <submittedName>
        <fullName evidence="1">Uncharacterized protein</fullName>
    </submittedName>
</protein>
<evidence type="ECO:0000313" key="1">
    <source>
        <dbReference type="EMBL" id="RDW22864.1"/>
    </source>
</evidence>
<dbReference type="Proteomes" id="UP000256601">
    <property type="component" value="Unassembled WGS sequence"/>
</dbReference>
<organism evidence="1 2">
    <name type="scientific">Yarrowia lipolytica</name>
    <name type="common">Candida lipolytica</name>
    <dbReference type="NCBI Taxonomy" id="4952"/>
    <lineage>
        <taxon>Eukaryota</taxon>
        <taxon>Fungi</taxon>
        <taxon>Dikarya</taxon>
        <taxon>Ascomycota</taxon>
        <taxon>Saccharomycotina</taxon>
        <taxon>Dipodascomycetes</taxon>
        <taxon>Dipodascales</taxon>
        <taxon>Dipodascales incertae sedis</taxon>
        <taxon>Yarrowia</taxon>
    </lineage>
</organism>
<dbReference type="AlphaFoldDB" id="A0A371BXW1"/>
<gene>
    <name evidence="1" type="ORF">B0I71DRAFT_155774</name>
</gene>